<protein>
    <recommendedName>
        <fullName evidence="2">TLDc domain-containing protein</fullName>
    </recommendedName>
</protein>
<feature type="domain" description="TLDc" evidence="2">
    <location>
        <begin position="42"/>
        <end position="221"/>
    </location>
</feature>
<proteinExistence type="predicted"/>
<dbReference type="Proteomes" id="UP000041254">
    <property type="component" value="Unassembled WGS sequence"/>
</dbReference>
<reference evidence="3 4" key="1">
    <citation type="submission" date="2014-11" db="EMBL/GenBank/DDBJ databases">
        <authorList>
            <person name="Zhu J."/>
            <person name="Qi W."/>
            <person name="Song R."/>
        </authorList>
    </citation>
    <scope>NUCLEOTIDE SEQUENCE [LARGE SCALE GENOMIC DNA]</scope>
</reference>
<evidence type="ECO:0000256" key="1">
    <source>
        <dbReference type="SAM" id="SignalP"/>
    </source>
</evidence>
<organism evidence="3 4">
    <name type="scientific">Vitrella brassicaformis (strain CCMP3155)</name>
    <dbReference type="NCBI Taxonomy" id="1169540"/>
    <lineage>
        <taxon>Eukaryota</taxon>
        <taxon>Sar</taxon>
        <taxon>Alveolata</taxon>
        <taxon>Colpodellida</taxon>
        <taxon>Vitrellaceae</taxon>
        <taxon>Vitrella</taxon>
    </lineage>
</organism>
<dbReference type="AlphaFoldDB" id="A0A0G4FBQ5"/>
<keyword evidence="1" id="KW-0732">Signal</keyword>
<sequence>MATVLMMMILCVVSTMVGTEARPAQQVRLRGLQVSPPGNTSLSASEYEALLASMGGDTTTQVTSLYRTSVDGTTYGDLLDNVGDAKPLVVVVRKDKYVFGVYVSAGIQLPDDPTSEHWYGSDVWWFSLAGHFPQPTKIDIPPWEQWMRVAGRKANAVEANMYIGRYLVLGEQRGWPAAGIRSCEQYTDSDYLPEGYTGVRGEFADALMGGSRNFMADEIEVLRVVQ</sequence>
<dbReference type="PhylomeDB" id="A0A0G4FBQ5"/>
<feature type="signal peptide" evidence="1">
    <location>
        <begin position="1"/>
        <end position="21"/>
    </location>
</feature>
<evidence type="ECO:0000259" key="2">
    <source>
        <dbReference type="Pfam" id="PF07534"/>
    </source>
</evidence>
<dbReference type="InterPro" id="IPR006571">
    <property type="entry name" value="TLDc_dom"/>
</dbReference>
<dbReference type="VEuPathDB" id="CryptoDB:Vbra_14851"/>
<dbReference type="Pfam" id="PF07534">
    <property type="entry name" value="TLD"/>
    <property type="match status" value="1"/>
</dbReference>
<accession>A0A0G4FBQ5</accession>
<evidence type="ECO:0000313" key="3">
    <source>
        <dbReference type="EMBL" id="CEM10059.1"/>
    </source>
</evidence>
<feature type="chain" id="PRO_5005189049" description="TLDc domain-containing protein" evidence="1">
    <location>
        <begin position="22"/>
        <end position="226"/>
    </location>
</feature>
<dbReference type="InParanoid" id="A0A0G4FBQ5"/>
<name>A0A0G4FBQ5_VITBC</name>
<dbReference type="EMBL" id="CDMY01000400">
    <property type="protein sequence ID" value="CEM10059.1"/>
    <property type="molecule type" value="Genomic_DNA"/>
</dbReference>
<gene>
    <name evidence="3" type="ORF">Vbra_14851</name>
</gene>
<evidence type="ECO:0000313" key="4">
    <source>
        <dbReference type="Proteomes" id="UP000041254"/>
    </source>
</evidence>
<keyword evidence="4" id="KW-1185">Reference proteome</keyword>
<dbReference type="OrthoDB" id="26679at2759"/>